<accession>A0A0F7ID25</accession>
<dbReference type="Proteomes" id="UP000034723">
    <property type="component" value="Chromosome"/>
</dbReference>
<feature type="transmembrane region" description="Helical" evidence="1">
    <location>
        <begin position="24"/>
        <end position="44"/>
    </location>
</feature>
<evidence type="ECO:0000256" key="1">
    <source>
        <dbReference type="SAM" id="Phobius"/>
    </source>
</evidence>
<evidence type="ECO:0000313" key="3">
    <source>
        <dbReference type="Proteomes" id="UP000034723"/>
    </source>
</evidence>
<keyword evidence="1" id="KW-1133">Transmembrane helix</keyword>
<keyword evidence="1" id="KW-0812">Transmembrane</keyword>
<name>A0A0F7ID25_9EURY</name>
<feature type="transmembrane region" description="Helical" evidence="1">
    <location>
        <begin position="56"/>
        <end position="81"/>
    </location>
</feature>
<dbReference type="EMBL" id="CP011267">
    <property type="protein sequence ID" value="AKG91195.1"/>
    <property type="molecule type" value="Genomic_DNA"/>
</dbReference>
<protein>
    <submittedName>
        <fullName evidence="2">Uncharacterized protein</fullName>
    </submittedName>
</protein>
<reference evidence="2 3" key="1">
    <citation type="submission" date="2015-04" db="EMBL/GenBank/DDBJ databases">
        <title>The complete genome sequence of the hyperthermophilic, obligate iron-reducing archaeon Geoglobus ahangari strain 234T.</title>
        <authorList>
            <person name="Manzella M.P."/>
            <person name="Holmes D.E."/>
            <person name="Rocheleau J.M."/>
            <person name="Chung A."/>
            <person name="Reguera G."/>
            <person name="Kashefi K."/>
        </authorList>
    </citation>
    <scope>NUCLEOTIDE SEQUENCE [LARGE SCALE GENOMIC DNA]</scope>
    <source>
        <strain evidence="2 3">234</strain>
    </source>
</reference>
<keyword evidence="3" id="KW-1185">Reference proteome</keyword>
<dbReference type="KEGG" id="gah:GAH_01515"/>
<dbReference type="InParanoid" id="A0A0F7ID25"/>
<dbReference type="HOGENOM" id="CLU_2079325_0_0_2"/>
<gene>
    <name evidence="2" type="ORF">GAH_01515</name>
</gene>
<evidence type="ECO:0000313" key="2">
    <source>
        <dbReference type="EMBL" id="AKG91195.1"/>
    </source>
</evidence>
<proteinExistence type="predicted"/>
<sequence length="117" mass="13200">MGLKEKTENEKSLIDSLYEHTKKVTPYLTVYSAIMTMGAIFLAISEPLKSTNQSIAATFGISGLIFVFSSFIGILASIIYIYRRGRLLGLLRIFVDGLIIGTFILFFFGFFILFFLF</sequence>
<feature type="transmembrane region" description="Helical" evidence="1">
    <location>
        <begin position="93"/>
        <end position="116"/>
    </location>
</feature>
<dbReference type="AlphaFoldDB" id="A0A0F7ID25"/>
<dbReference type="RefSeq" id="WP_048095865.1">
    <property type="nucleotide sequence ID" value="NZ_CP011267.1"/>
</dbReference>
<dbReference type="GeneID" id="24804085"/>
<keyword evidence="1" id="KW-0472">Membrane</keyword>
<organism evidence="2 3">
    <name type="scientific">Geoglobus ahangari</name>
    <dbReference type="NCBI Taxonomy" id="113653"/>
    <lineage>
        <taxon>Archaea</taxon>
        <taxon>Methanobacteriati</taxon>
        <taxon>Methanobacteriota</taxon>
        <taxon>Archaeoglobi</taxon>
        <taxon>Archaeoglobales</taxon>
        <taxon>Archaeoglobaceae</taxon>
        <taxon>Geoglobus</taxon>
    </lineage>
</organism>